<dbReference type="InterPro" id="IPR050298">
    <property type="entry name" value="Gram-neg_bact_OMP"/>
</dbReference>
<evidence type="ECO:0000256" key="2">
    <source>
        <dbReference type="ARBA" id="ARBA00007539"/>
    </source>
</evidence>
<sequence>MKVSILATTLATILVAPSISAMPIYSDHINSVTGYGALGVSVINTNDQTELVNGGSSVGLNFSHKLESGWDVIGQFEWGVNPVGESKIVFNSDSLVEQLDGDFFYNRIGYVGFKHDKYGTVTFGKQWGAWFDVVKDTDYGAVWDGNAAGVNTFLSDGGINGVGRSEQTIQYRNVYDNLSIALQMQIKKDSFDINENNGNSPFPQMGTRNQQKIVIDNDGRMSEVEYGNTYGVSMRYIINPDFTITAGYNRGEFDVNHVNGGQTSEIDDIYGAGIVYGKWKHVGLYAAANYSQSHYHDTDNIGRILPESEGVEAVVSYLFKNDIRAYVQYDVLNAGTEYQKAYSGDNFLRENVIASLQFQWDPQTLIYLEERFDFSDFNGAHKSAMEPYDDGGIAVGLKYKF</sequence>
<dbReference type="Proteomes" id="UP000273022">
    <property type="component" value="Unassembled WGS sequence"/>
</dbReference>
<evidence type="ECO:0000256" key="3">
    <source>
        <dbReference type="ARBA" id="ARBA00022729"/>
    </source>
</evidence>
<reference evidence="7 8" key="1">
    <citation type="submission" date="2018-09" db="EMBL/GenBank/DDBJ databases">
        <title>Phylogeny of the Shewanellaceae, and recommendation for two new genera, Pseudoshewanella and Parashewanella.</title>
        <authorList>
            <person name="Wang G."/>
        </authorList>
    </citation>
    <scope>NUCLEOTIDE SEQUENCE [LARGE SCALE GENOMIC DNA]</scope>
    <source>
        <strain evidence="7 8">KCTC 22492</strain>
    </source>
</reference>
<evidence type="ECO:0000256" key="1">
    <source>
        <dbReference type="ARBA" id="ARBA00004571"/>
    </source>
</evidence>
<dbReference type="CDD" id="cd00342">
    <property type="entry name" value="gram_neg_porins"/>
    <property type="match status" value="1"/>
</dbReference>
<evidence type="ECO:0000313" key="7">
    <source>
        <dbReference type="EMBL" id="RJY18882.1"/>
    </source>
</evidence>
<dbReference type="GO" id="GO:0015288">
    <property type="term" value="F:porin activity"/>
    <property type="evidence" value="ECO:0007669"/>
    <property type="project" value="InterPro"/>
</dbReference>
<dbReference type="InterPro" id="IPR001897">
    <property type="entry name" value="Porin_gammaproteobac"/>
</dbReference>
<comment type="caution">
    <text evidence="7">The sequence shown here is derived from an EMBL/GenBank/DDBJ whole genome shotgun (WGS) entry which is preliminary data.</text>
</comment>
<comment type="subcellular location">
    <subcellularLocation>
        <location evidence="1">Cell outer membrane</location>
        <topology evidence="1">Multi-pass membrane protein</topology>
    </subcellularLocation>
</comment>
<organism evidence="7 8">
    <name type="scientific">Parashewanella spongiae</name>
    <dbReference type="NCBI Taxonomy" id="342950"/>
    <lineage>
        <taxon>Bacteria</taxon>
        <taxon>Pseudomonadati</taxon>
        <taxon>Pseudomonadota</taxon>
        <taxon>Gammaproteobacteria</taxon>
        <taxon>Alteromonadales</taxon>
        <taxon>Shewanellaceae</taxon>
        <taxon>Parashewanella</taxon>
    </lineage>
</organism>
<dbReference type="GO" id="GO:0009279">
    <property type="term" value="C:cell outer membrane"/>
    <property type="evidence" value="ECO:0007669"/>
    <property type="project" value="UniProtKB-SubCell"/>
</dbReference>
<dbReference type="Gene3D" id="2.40.160.10">
    <property type="entry name" value="Porin"/>
    <property type="match status" value="1"/>
</dbReference>
<dbReference type="AlphaFoldDB" id="A0A3A6TRV0"/>
<dbReference type="PANTHER" id="PTHR34501:SF2">
    <property type="entry name" value="OUTER MEMBRANE PORIN F-RELATED"/>
    <property type="match status" value="1"/>
</dbReference>
<evidence type="ECO:0000256" key="5">
    <source>
        <dbReference type="SAM" id="SignalP"/>
    </source>
</evidence>
<proteinExistence type="inferred from homology"/>
<evidence type="ECO:0000256" key="4">
    <source>
        <dbReference type="ARBA" id="ARBA00023136"/>
    </source>
</evidence>
<keyword evidence="4" id="KW-0472">Membrane</keyword>
<evidence type="ECO:0000259" key="6">
    <source>
        <dbReference type="Pfam" id="PF13609"/>
    </source>
</evidence>
<dbReference type="GO" id="GO:0034220">
    <property type="term" value="P:monoatomic ion transmembrane transport"/>
    <property type="evidence" value="ECO:0007669"/>
    <property type="project" value="InterPro"/>
</dbReference>
<keyword evidence="8" id="KW-1185">Reference proteome</keyword>
<protein>
    <submittedName>
        <fullName evidence="7">Porin</fullName>
    </submittedName>
</protein>
<dbReference type="SUPFAM" id="SSF56935">
    <property type="entry name" value="Porins"/>
    <property type="match status" value="1"/>
</dbReference>
<dbReference type="InterPro" id="IPR023614">
    <property type="entry name" value="Porin_dom_sf"/>
</dbReference>
<feature type="domain" description="Porin" evidence="6">
    <location>
        <begin position="11"/>
        <end position="369"/>
    </location>
</feature>
<name>A0A3A6TRV0_9GAMM</name>
<dbReference type="PRINTS" id="PR00183">
    <property type="entry name" value="ECOLIPORIN"/>
</dbReference>
<dbReference type="OrthoDB" id="784582at2"/>
<dbReference type="PANTHER" id="PTHR34501">
    <property type="entry name" value="PROTEIN YDDL-RELATED"/>
    <property type="match status" value="1"/>
</dbReference>
<feature type="chain" id="PRO_5017477831" evidence="5">
    <location>
        <begin position="22"/>
        <end position="401"/>
    </location>
</feature>
<feature type="signal peptide" evidence="5">
    <location>
        <begin position="1"/>
        <end position="21"/>
    </location>
</feature>
<evidence type="ECO:0000313" key="8">
    <source>
        <dbReference type="Proteomes" id="UP000273022"/>
    </source>
</evidence>
<dbReference type="RefSeq" id="WP_121852228.1">
    <property type="nucleotide sequence ID" value="NZ_CP037952.1"/>
</dbReference>
<dbReference type="EMBL" id="QYYH01000013">
    <property type="protein sequence ID" value="RJY18882.1"/>
    <property type="molecule type" value="Genomic_DNA"/>
</dbReference>
<keyword evidence="3 5" id="KW-0732">Signal</keyword>
<gene>
    <name evidence="7" type="ORF">D5R81_03295</name>
</gene>
<dbReference type="InterPro" id="IPR033900">
    <property type="entry name" value="Gram_neg_porin_domain"/>
</dbReference>
<comment type="similarity">
    <text evidence="2">Belongs to the Gram-negative porin family.</text>
</comment>
<accession>A0A3A6TRV0</accession>
<dbReference type="Pfam" id="PF13609">
    <property type="entry name" value="Porin_4"/>
    <property type="match status" value="1"/>
</dbReference>